<dbReference type="InterPro" id="IPR052337">
    <property type="entry name" value="SAT4-like"/>
</dbReference>
<dbReference type="EMBL" id="MCFJ01000005">
    <property type="protein sequence ID" value="ORY66565.1"/>
    <property type="molecule type" value="Genomic_DNA"/>
</dbReference>
<proteinExistence type="inferred from homology"/>
<sequence>DVYVAMPVTLVAAAVALTCRLVARRTTRVPFWYDDYLSIVAFVNIHRPVETTFRDTKLFLFMLQIFYAYSLGFSKLSILSLYWRLFNLFSIRTPILVLMACTLLWLLCRTFLGVFHCWPVQAFWEPSIPNSKCPIDDAKFMFWTVLVHVCLDVSIFALPAVQIRQLHMLRTSQKIAVCSMFASGAFVCIVSIVNVTQLGVFLNDSNSAEVLYTTAPPALWGAIEVNMAIVAICLPLLRPIITK</sequence>
<dbReference type="InterPro" id="IPR049326">
    <property type="entry name" value="Rhodopsin_dom_fungi"/>
</dbReference>
<feature type="transmembrane region" description="Helical" evidence="6">
    <location>
        <begin position="95"/>
        <end position="121"/>
    </location>
</feature>
<comment type="subcellular location">
    <subcellularLocation>
        <location evidence="1">Membrane</location>
        <topology evidence="1">Multi-pass membrane protein</topology>
    </subcellularLocation>
</comment>
<keyword evidence="9" id="KW-1185">Reference proteome</keyword>
<dbReference type="Pfam" id="PF20684">
    <property type="entry name" value="Fung_rhodopsin"/>
    <property type="match status" value="1"/>
</dbReference>
<dbReference type="RefSeq" id="XP_040717529.1">
    <property type="nucleotide sequence ID" value="XM_040854506.1"/>
</dbReference>
<feature type="domain" description="Rhodopsin" evidence="7">
    <location>
        <begin position="20"/>
        <end position="242"/>
    </location>
</feature>
<dbReference type="GeneID" id="63770718"/>
<dbReference type="GO" id="GO:0016020">
    <property type="term" value="C:membrane"/>
    <property type="evidence" value="ECO:0007669"/>
    <property type="project" value="UniProtKB-SubCell"/>
</dbReference>
<feature type="transmembrane region" description="Helical" evidence="6">
    <location>
        <begin position="218"/>
        <end position="237"/>
    </location>
</feature>
<evidence type="ECO:0000313" key="9">
    <source>
        <dbReference type="Proteomes" id="UP000193689"/>
    </source>
</evidence>
<evidence type="ECO:0000256" key="5">
    <source>
        <dbReference type="ARBA" id="ARBA00038359"/>
    </source>
</evidence>
<dbReference type="PANTHER" id="PTHR33048:SF47">
    <property type="entry name" value="INTEGRAL MEMBRANE PROTEIN-RELATED"/>
    <property type="match status" value="1"/>
</dbReference>
<keyword evidence="4 6" id="KW-0472">Membrane</keyword>
<feature type="transmembrane region" description="Helical" evidence="6">
    <location>
        <begin position="141"/>
        <end position="163"/>
    </location>
</feature>
<feature type="non-terminal residue" evidence="8">
    <location>
        <position position="243"/>
    </location>
</feature>
<comment type="caution">
    <text evidence="8">The sequence shown here is derived from an EMBL/GenBank/DDBJ whole genome shotgun (WGS) entry which is preliminary data.</text>
</comment>
<evidence type="ECO:0000256" key="2">
    <source>
        <dbReference type="ARBA" id="ARBA00022692"/>
    </source>
</evidence>
<name>A0A1Y2E6S3_9PEZI</name>
<organism evidence="8 9">
    <name type="scientific">Pseudomassariella vexata</name>
    <dbReference type="NCBI Taxonomy" id="1141098"/>
    <lineage>
        <taxon>Eukaryota</taxon>
        <taxon>Fungi</taxon>
        <taxon>Dikarya</taxon>
        <taxon>Ascomycota</taxon>
        <taxon>Pezizomycotina</taxon>
        <taxon>Sordariomycetes</taxon>
        <taxon>Xylariomycetidae</taxon>
        <taxon>Amphisphaeriales</taxon>
        <taxon>Pseudomassariaceae</taxon>
        <taxon>Pseudomassariella</taxon>
    </lineage>
</organism>
<dbReference type="OrthoDB" id="5421689at2759"/>
<feature type="non-terminal residue" evidence="8">
    <location>
        <position position="1"/>
    </location>
</feature>
<dbReference type="InParanoid" id="A0A1Y2E6S3"/>
<gene>
    <name evidence="8" type="ORF">BCR38DRAFT_296966</name>
</gene>
<protein>
    <recommendedName>
        <fullName evidence="7">Rhodopsin domain-containing protein</fullName>
    </recommendedName>
</protein>
<evidence type="ECO:0000256" key="3">
    <source>
        <dbReference type="ARBA" id="ARBA00022989"/>
    </source>
</evidence>
<keyword evidence="3 6" id="KW-1133">Transmembrane helix</keyword>
<reference evidence="8 9" key="1">
    <citation type="submission" date="2016-07" db="EMBL/GenBank/DDBJ databases">
        <title>Pervasive Adenine N6-methylation of Active Genes in Fungi.</title>
        <authorList>
            <consortium name="DOE Joint Genome Institute"/>
            <person name="Mondo S.J."/>
            <person name="Dannebaum R.O."/>
            <person name="Kuo R.C."/>
            <person name="Labutti K."/>
            <person name="Haridas S."/>
            <person name="Kuo A."/>
            <person name="Salamov A."/>
            <person name="Ahrendt S.R."/>
            <person name="Lipzen A."/>
            <person name="Sullivan W."/>
            <person name="Andreopoulos W.B."/>
            <person name="Clum A."/>
            <person name="Lindquist E."/>
            <person name="Daum C."/>
            <person name="Ramamoorthy G.K."/>
            <person name="Gryganskyi A."/>
            <person name="Culley D."/>
            <person name="Magnuson J.K."/>
            <person name="James T.Y."/>
            <person name="O'Malley M.A."/>
            <person name="Stajich J.E."/>
            <person name="Spatafora J.W."/>
            <person name="Visel A."/>
            <person name="Grigoriev I.V."/>
        </authorList>
    </citation>
    <scope>NUCLEOTIDE SEQUENCE [LARGE SCALE GENOMIC DNA]</scope>
    <source>
        <strain evidence="8 9">CBS 129021</strain>
    </source>
</reference>
<evidence type="ECO:0000259" key="7">
    <source>
        <dbReference type="Pfam" id="PF20684"/>
    </source>
</evidence>
<dbReference type="AlphaFoldDB" id="A0A1Y2E6S3"/>
<evidence type="ECO:0000256" key="4">
    <source>
        <dbReference type="ARBA" id="ARBA00023136"/>
    </source>
</evidence>
<evidence type="ECO:0000313" key="8">
    <source>
        <dbReference type="EMBL" id="ORY66565.1"/>
    </source>
</evidence>
<dbReference type="PANTHER" id="PTHR33048">
    <property type="entry name" value="PTH11-LIKE INTEGRAL MEMBRANE PROTEIN (AFU_ORTHOLOGUE AFUA_5G11245)"/>
    <property type="match status" value="1"/>
</dbReference>
<dbReference type="Proteomes" id="UP000193689">
    <property type="component" value="Unassembled WGS sequence"/>
</dbReference>
<evidence type="ECO:0000256" key="6">
    <source>
        <dbReference type="SAM" id="Phobius"/>
    </source>
</evidence>
<feature type="transmembrane region" description="Helical" evidence="6">
    <location>
        <begin position="58"/>
        <end position="83"/>
    </location>
</feature>
<evidence type="ECO:0000256" key="1">
    <source>
        <dbReference type="ARBA" id="ARBA00004141"/>
    </source>
</evidence>
<accession>A0A1Y2E6S3</accession>
<comment type="similarity">
    <text evidence="5">Belongs to the SAT4 family.</text>
</comment>
<keyword evidence="2 6" id="KW-0812">Transmembrane</keyword>
<feature type="transmembrane region" description="Helical" evidence="6">
    <location>
        <begin position="175"/>
        <end position="198"/>
    </location>
</feature>